<dbReference type="PROSITE" id="PS00061">
    <property type="entry name" value="ADH_SHORT"/>
    <property type="match status" value="1"/>
</dbReference>
<dbReference type="InterPro" id="IPR020904">
    <property type="entry name" value="Sc_DH/Rdtase_CS"/>
</dbReference>
<comment type="similarity">
    <text evidence="1">Belongs to the short-chain dehydrogenases/reductases (SDR) family.</text>
</comment>
<dbReference type="Proteomes" id="UP000262712">
    <property type="component" value="Chromosome"/>
</dbReference>
<dbReference type="Proteomes" id="UP000221222">
    <property type="component" value="Unassembled WGS sequence"/>
</dbReference>
<evidence type="ECO:0000313" key="6">
    <source>
        <dbReference type="Proteomes" id="UP000221222"/>
    </source>
</evidence>
<evidence type="ECO:0000313" key="7">
    <source>
        <dbReference type="Proteomes" id="UP000262712"/>
    </source>
</evidence>
<dbReference type="EMBL" id="CP032098">
    <property type="protein sequence ID" value="AXX91611.1"/>
    <property type="molecule type" value="Genomic_DNA"/>
</dbReference>
<keyword evidence="2" id="KW-0521">NADP</keyword>
<evidence type="ECO:0000256" key="2">
    <source>
        <dbReference type="ARBA" id="ARBA00022857"/>
    </source>
</evidence>
<dbReference type="GO" id="GO:0016491">
    <property type="term" value="F:oxidoreductase activity"/>
    <property type="evidence" value="ECO:0007669"/>
    <property type="project" value="UniProtKB-KW"/>
</dbReference>
<dbReference type="GO" id="GO:0005829">
    <property type="term" value="C:cytosol"/>
    <property type="evidence" value="ECO:0007669"/>
    <property type="project" value="TreeGrafter"/>
</dbReference>
<reference evidence="5 6" key="1">
    <citation type="submission" date="2017-09" db="EMBL/GenBank/DDBJ databases">
        <title>Arcobacter canalis sp. nov., a new species isolated from a water canal contaminated with urban sewage.</title>
        <authorList>
            <person name="Perez-Cataluna A."/>
            <person name="Salas-Masso N."/>
            <person name="Figueras M.J."/>
        </authorList>
    </citation>
    <scope>NUCLEOTIDE SEQUENCE [LARGE SCALE GENOMIC DNA]</scope>
    <source>
        <strain evidence="5 6">F98-3</strain>
    </source>
</reference>
<evidence type="ECO:0000313" key="4">
    <source>
        <dbReference type="EMBL" id="AXX91611.1"/>
    </source>
</evidence>
<dbReference type="Pfam" id="PF00106">
    <property type="entry name" value="adh_short"/>
    <property type="match status" value="1"/>
</dbReference>
<evidence type="ECO:0000313" key="5">
    <source>
        <dbReference type="EMBL" id="PHO18594.1"/>
    </source>
</evidence>
<dbReference type="AlphaFoldDB" id="A0A2G1DJK8"/>
<organism evidence="5 6">
    <name type="scientific">Malaciobacter molluscorum LMG 25693</name>
    <dbReference type="NCBI Taxonomy" id="870501"/>
    <lineage>
        <taxon>Bacteria</taxon>
        <taxon>Pseudomonadati</taxon>
        <taxon>Campylobacterota</taxon>
        <taxon>Epsilonproteobacteria</taxon>
        <taxon>Campylobacterales</taxon>
        <taxon>Arcobacteraceae</taxon>
        <taxon>Malaciobacter</taxon>
    </lineage>
</organism>
<reference evidence="4 7" key="2">
    <citation type="submission" date="2018-08" db="EMBL/GenBank/DDBJ databases">
        <title>Complete genome of the Arcobacter molluscorum type strain LMG 25693.</title>
        <authorList>
            <person name="Miller W.G."/>
            <person name="Yee E."/>
            <person name="Bono J.L."/>
        </authorList>
    </citation>
    <scope>NUCLEOTIDE SEQUENCE [LARGE SCALE GENOMIC DNA]</scope>
    <source>
        <strain evidence="4 7">CECT 7696</strain>
    </source>
</reference>
<dbReference type="InterPro" id="IPR036291">
    <property type="entry name" value="NAD(P)-bd_dom_sf"/>
</dbReference>
<dbReference type="RefSeq" id="WP_099341945.1">
    <property type="nucleotide sequence ID" value="NZ_CP032098.1"/>
</dbReference>
<sequence>MSKNIWIIGASSGIGLELVKIWLDKGHNVIVSARSATKSKELMSLLYSYNEKLILLNLDVSDEASIIDALEKIQSQNLKIDLLFYNAAVYNAFDLDNWNIKDFEQMININYLGAIRVIKILKSFFENQDYAKWVFNCSLSSDFGLPYGGAYSASKAALVNILQSIQPELKTKQIDLQIINHGFVNTRLTQKNDFEMPQLLEPVDAANIIATQLEKNKGFEIRFPFKLALFLRLLKILPYSISLNITKKLLK</sequence>
<dbReference type="EMBL" id="NXFY01000005">
    <property type="protein sequence ID" value="PHO18594.1"/>
    <property type="molecule type" value="Genomic_DNA"/>
</dbReference>
<dbReference type="InterPro" id="IPR002347">
    <property type="entry name" value="SDR_fam"/>
</dbReference>
<evidence type="ECO:0000256" key="1">
    <source>
        <dbReference type="ARBA" id="ARBA00006484"/>
    </source>
</evidence>
<name>A0A2G1DJK8_9BACT</name>
<protein>
    <submittedName>
        <fullName evidence="4 5">Short-chain dehydrogenase</fullName>
    </submittedName>
</protein>
<proteinExistence type="inferred from homology"/>
<accession>A0A2G1DJK8</accession>
<dbReference type="PRINTS" id="PR00081">
    <property type="entry name" value="GDHRDH"/>
</dbReference>
<evidence type="ECO:0000256" key="3">
    <source>
        <dbReference type="ARBA" id="ARBA00023002"/>
    </source>
</evidence>
<keyword evidence="6" id="KW-1185">Reference proteome</keyword>
<dbReference type="SUPFAM" id="SSF51735">
    <property type="entry name" value="NAD(P)-binding Rossmann-fold domains"/>
    <property type="match status" value="1"/>
</dbReference>
<dbReference type="KEGG" id="amol:AMOL_0609"/>
<dbReference type="PANTHER" id="PTHR43391">
    <property type="entry name" value="RETINOL DEHYDROGENASE-RELATED"/>
    <property type="match status" value="1"/>
</dbReference>
<dbReference type="Gene3D" id="3.40.50.720">
    <property type="entry name" value="NAD(P)-binding Rossmann-like Domain"/>
    <property type="match status" value="1"/>
</dbReference>
<gene>
    <name evidence="4" type="ORF">AMOL_0609</name>
    <name evidence="5" type="ORF">CPU12_04760</name>
</gene>
<keyword evidence="3" id="KW-0560">Oxidoreductase</keyword>
<dbReference type="PANTHER" id="PTHR43391:SF14">
    <property type="entry name" value="DEHYDROGENASE_REDUCTASE SDR FAMILY PROTEIN 7-LIKE"/>
    <property type="match status" value="1"/>
</dbReference>